<dbReference type="PIRSF" id="PIRSF003108">
    <property type="entry name" value="DinJ"/>
    <property type="match status" value="1"/>
</dbReference>
<dbReference type="PANTHER" id="PTHR38781:SF1">
    <property type="entry name" value="ANTITOXIN DINJ-RELATED"/>
    <property type="match status" value="1"/>
</dbReference>
<proteinExistence type="inferred from homology"/>
<evidence type="ECO:0000313" key="4">
    <source>
        <dbReference type="Proteomes" id="UP000461443"/>
    </source>
</evidence>
<dbReference type="Pfam" id="PF04221">
    <property type="entry name" value="RelB"/>
    <property type="match status" value="1"/>
</dbReference>
<reference evidence="3 4" key="2">
    <citation type="submission" date="2020-02" db="EMBL/GenBank/DDBJ databases">
        <title>The new genus of Enterobacteriales.</title>
        <authorList>
            <person name="Kim I.S."/>
        </authorList>
    </citation>
    <scope>NUCLEOTIDE SEQUENCE [LARGE SCALE GENOMIC DNA]</scope>
    <source>
        <strain evidence="3 4">SAP-6</strain>
    </source>
</reference>
<sequence length="88" mass="9681">MQTSIKARISDELKDNASQVLSDCGLNVSTAIRLFLEQVVKHQGLPFEISNKPSAKTAAALKEATEIERADDLHHSSIESMLGSMRRD</sequence>
<evidence type="ECO:0000256" key="2">
    <source>
        <dbReference type="ARBA" id="ARBA00022649"/>
    </source>
</evidence>
<dbReference type="Gene3D" id="1.10.1220.10">
    <property type="entry name" value="Met repressor-like"/>
    <property type="match status" value="1"/>
</dbReference>
<dbReference type="InterPro" id="IPR013321">
    <property type="entry name" value="Arc_rbn_hlx_hlx"/>
</dbReference>
<dbReference type="AlphaFoldDB" id="A0A845SM49"/>
<dbReference type="NCBIfam" id="TIGR02384">
    <property type="entry name" value="RelB_DinJ"/>
    <property type="match status" value="1"/>
</dbReference>
<dbReference type="RefSeq" id="WP_162367010.1">
    <property type="nucleotide sequence ID" value="NZ_WUBS01000011.1"/>
</dbReference>
<reference evidence="3 4" key="1">
    <citation type="submission" date="2019-12" db="EMBL/GenBank/DDBJ databases">
        <authorList>
            <person name="Lee S.D."/>
        </authorList>
    </citation>
    <scope>NUCLEOTIDE SEQUENCE [LARGE SCALE GENOMIC DNA]</scope>
    <source>
        <strain evidence="3 4">SAP-6</strain>
    </source>
</reference>
<dbReference type="GO" id="GO:0000987">
    <property type="term" value="F:cis-regulatory region sequence-specific DNA binding"/>
    <property type="evidence" value="ECO:0007669"/>
    <property type="project" value="InterPro"/>
</dbReference>
<comment type="similarity">
    <text evidence="1">Belongs to the RelB/DinJ antitoxin family.</text>
</comment>
<accession>A0A845SM49</accession>
<organism evidence="3 4">
    <name type="scientific">Acerihabitans arboris</name>
    <dbReference type="NCBI Taxonomy" id="2691583"/>
    <lineage>
        <taxon>Bacteria</taxon>
        <taxon>Pseudomonadati</taxon>
        <taxon>Pseudomonadota</taxon>
        <taxon>Gammaproteobacteria</taxon>
        <taxon>Enterobacterales</taxon>
        <taxon>Pectobacteriaceae</taxon>
        <taxon>Acerihabitans</taxon>
    </lineage>
</organism>
<dbReference type="InterPro" id="IPR007337">
    <property type="entry name" value="RelB/DinJ"/>
</dbReference>
<protein>
    <submittedName>
        <fullName evidence="3">Type II toxin-antitoxin system RelB/DinJ family antitoxin</fullName>
    </submittedName>
</protein>
<dbReference type="PANTHER" id="PTHR38781">
    <property type="entry name" value="ANTITOXIN DINJ-RELATED"/>
    <property type="match status" value="1"/>
</dbReference>
<dbReference type="Proteomes" id="UP000461443">
    <property type="component" value="Unassembled WGS sequence"/>
</dbReference>
<keyword evidence="2" id="KW-1277">Toxin-antitoxin system</keyword>
<dbReference type="InterPro" id="IPR026262">
    <property type="entry name" value="DinJ"/>
</dbReference>
<dbReference type="EMBL" id="WUBS01000011">
    <property type="protein sequence ID" value="NDL64297.1"/>
    <property type="molecule type" value="Genomic_DNA"/>
</dbReference>
<evidence type="ECO:0000313" key="3">
    <source>
        <dbReference type="EMBL" id="NDL64297.1"/>
    </source>
</evidence>
<keyword evidence="4" id="KW-1185">Reference proteome</keyword>
<evidence type="ECO:0000256" key="1">
    <source>
        <dbReference type="ARBA" id="ARBA00010562"/>
    </source>
</evidence>
<dbReference type="GO" id="GO:0044010">
    <property type="term" value="P:single-species biofilm formation"/>
    <property type="evidence" value="ECO:0007669"/>
    <property type="project" value="InterPro"/>
</dbReference>
<dbReference type="GO" id="GO:0015643">
    <property type="term" value="F:toxic substance binding"/>
    <property type="evidence" value="ECO:0007669"/>
    <property type="project" value="InterPro"/>
</dbReference>
<comment type="caution">
    <text evidence="3">The sequence shown here is derived from an EMBL/GenBank/DDBJ whole genome shotgun (WGS) entry which is preliminary data.</text>
</comment>
<dbReference type="GO" id="GO:0006351">
    <property type="term" value="P:DNA-templated transcription"/>
    <property type="evidence" value="ECO:0007669"/>
    <property type="project" value="TreeGrafter"/>
</dbReference>
<name>A0A845SM49_9GAMM</name>
<gene>
    <name evidence="3" type="ORF">GRH90_16270</name>
</gene>
<dbReference type="GO" id="GO:0006355">
    <property type="term" value="P:regulation of DNA-templated transcription"/>
    <property type="evidence" value="ECO:0007669"/>
    <property type="project" value="InterPro"/>
</dbReference>